<comment type="caution">
    <text evidence="4">The sequence shown here is derived from an EMBL/GenBank/DDBJ whole genome shotgun (WGS) entry which is preliminary data.</text>
</comment>
<feature type="region of interest" description="Disordered" evidence="2">
    <location>
        <begin position="1"/>
        <end position="30"/>
    </location>
</feature>
<dbReference type="EMBL" id="JAQOWY010000128">
    <property type="protein sequence ID" value="KAK1850046.1"/>
    <property type="molecule type" value="Genomic_DNA"/>
</dbReference>
<feature type="domain" description="RING-type" evidence="3">
    <location>
        <begin position="396"/>
        <end position="439"/>
    </location>
</feature>
<evidence type="ECO:0000256" key="1">
    <source>
        <dbReference type="PROSITE-ProRule" id="PRU00175"/>
    </source>
</evidence>
<evidence type="ECO:0000259" key="3">
    <source>
        <dbReference type="PROSITE" id="PS50089"/>
    </source>
</evidence>
<dbReference type="Gene3D" id="3.30.40.10">
    <property type="entry name" value="Zinc/RING finger domain, C3HC4 (zinc finger)"/>
    <property type="match status" value="1"/>
</dbReference>
<keyword evidence="1" id="KW-0862">Zinc</keyword>
<dbReference type="AlphaFoldDB" id="A0AAD9AKZ8"/>
<dbReference type="InterPro" id="IPR001841">
    <property type="entry name" value="Znf_RING"/>
</dbReference>
<organism evidence="4 5">
    <name type="scientific">Colletotrichum chrysophilum</name>
    <dbReference type="NCBI Taxonomy" id="1836956"/>
    <lineage>
        <taxon>Eukaryota</taxon>
        <taxon>Fungi</taxon>
        <taxon>Dikarya</taxon>
        <taxon>Ascomycota</taxon>
        <taxon>Pezizomycotina</taxon>
        <taxon>Sordariomycetes</taxon>
        <taxon>Hypocreomycetidae</taxon>
        <taxon>Glomerellales</taxon>
        <taxon>Glomerellaceae</taxon>
        <taxon>Colletotrichum</taxon>
        <taxon>Colletotrichum gloeosporioides species complex</taxon>
    </lineage>
</organism>
<dbReference type="PROSITE" id="PS50089">
    <property type="entry name" value="ZF_RING_2"/>
    <property type="match status" value="1"/>
</dbReference>
<dbReference type="GO" id="GO:0008270">
    <property type="term" value="F:zinc ion binding"/>
    <property type="evidence" value="ECO:0007669"/>
    <property type="project" value="UniProtKB-KW"/>
</dbReference>
<name>A0AAD9AKZ8_9PEZI</name>
<evidence type="ECO:0000313" key="4">
    <source>
        <dbReference type="EMBL" id="KAK1850046.1"/>
    </source>
</evidence>
<reference evidence="4" key="1">
    <citation type="submission" date="2023-01" db="EMBL/GenBank/DDBJ databases">
        <title>Colletotrichum chrysophilum M932 genome sequence.</title>
        <authorList>
            <person name="Baroncelli R."/>
        </authorList>
    </citation>
    <scope>NUCLEOTIDE SEQUENCE</scope>
    <source>
        <strain evidence="4">M932</strain>
    </source>
</reference>
<evidence type="ECO:0000313" key="5">
    <source>
        <dbReference type="Proteomes" id="UP001243330"/>
    </source>
</evidence>
<keyword evidence="1" id="KW-0863">Zinc-finger</keyword>
<gene>
    <name evidence="4" type="ORF">CCHR01_07284</name>
</gene>
<evidence type="ECO:0000256" key="2">
    <source>
        <dbReference type="SAM" id="MobiDB-lite"/>
    </source>
</evidence>
<proteinExistence type="predicted"/>
<dbReference type="SUPFAM" id="SSF57850">
    <property type="entry name" value="RING/U-box"/>
    <property type="match status" value="1"/>
</dbReference>
<protein>
    <submittedName>
        <fullName evidence="4">Ariadne ring protein</fullName>
    </submittedName>
</protein>
<dbReference type="Proteomes" id="UP001243330">
    <property type="component" value="Unassembled WGS sequence"/>
</dbReference>
<sequence length="904" mass="101001">MFIRKPKPWEYNEDDDAVPRDPVPNPYDHTNQEWRFRGNRCIFRHEQAVEAGESTAKSTAAGGFDKVACGAFTLGRCEVSTECPLSHTVPDDVIVAPKIAIGSKSITVDIMKAYELQPDIDSATDLMEKIHQVNYPAIRGILLRDFDVLVCPGTGSMANDNLRRQLNHTPDLPGYHDTSKMYSATYRVSARVFSAVWETVKAVQSAFSHESRHVDFAHYPSTNHFIILTLRSLDSPAYSSVKRFLDGVLKGEILKSPIGQAVWNPFLGNTAAAPQLMSPLEQKYGVVFQCVPSQKTLRVYGSPEKVKDAQKAWKDVGMPLNHPSVKSIKLDDQSLTWILTGGFEAISDAIGSESVMFNTLSTPKTVEILGPSRLCKTAETILSQRKRVPQSTKDRCSICLRKAEDPISANSGHFFCLACFESYCLSNFGHTNGGILTCPAEGATSINSKIDVNATEIEITREVPGARVTFGPGAAVMKVVIQQELLAVKIGRLPPKSTPEFVSELLSRFDIRIPANRIQKAPDDAHRYTHEMSSFAVVHTDNPELPKIIHGKLHADDRPDMKDIDLSKLTVFAWNPRGPREPGGFSHHISSRTVIVNWPRPMRNVQLRFRTRSLAIDCAKRFNEGDYKVLGEKVSMGSPHFGIPLVPPMTLHRMPDMYIVRLLVPVEASAQDVLKSMPHDKLPDDLEMEDTKIDLTDDPSARGWLESSLKRFGTLETELTSKLLKTTGRYEGAVRFKNEADARQAIAWLCWFMPPYDDSGKSFTSADRFDLVNLYTATYRLSQKVLGAVWEDFQSMQRSFSSDKNGVQFDVHSPCSHQEEEEFLVLILSSKSQELMAETKKRIDTILEGHTLGMGDDDSIIQERVLGLQHQDIKNLECRTGTRDLKPMGIALSVGFATITERRF</sequence>
<accession>A0AAD9AKZ8</accession>
<keyword evidence="1" id="KW-0479">Metal-binding</keyword>
<keyword evidence="5" id="KW-1185">Reference proteome</keyword>
<dbReference type="InterPro" id="IPR013083">
    <property type="entry name" value="Znf_RING/FYVE/PHD"/>
</dbReference>